<name>A0A8J8NYS8_HALGN</name>
<sequence>MMVQHLTKQTQPNKITVNQSITQNRVKDENDELQFLMCGAAQQEDANKLVASQDLIVPQDLTPIQNNDAGFYLAGGFEEDDQSEIGDENLRYHGVLRMLCSENIIRQTAQLDSKEEGFNKLNQSPYMGEEAFHFGQYLFHTQHGLFFDDDLDLGDGLEPGSYPDYIMQYGLQAEDDCSDSIDEEISRNESIKFKRIQARPRVSSGPRNMLSSLCQNSKSNPFSCQNMKRIT</sequence>
<protein>
    <submittedName>
        <fullName evidence="1">Uncharacterized protein</fullName>
    </submittedName>
</protein>
<keyword evidence="2" id="KW-1185">Reference proteome</keyword>
<dbReference type="Proteomes" id="UP000785679">
    <property type="component" value="Unassembled WGS sequence"/>
</dbReference>
<comment type="caution">
    <text evidence="1">The sequence shown here is derived from an EMBL/GenBank/DDBJ whole genome shotgun (WGS) entry which is preliminary data.</text>
</comment>
<proteinExistence type="predicted"/>
<reference evidence="1" key="1">
    <citation type="submission" date="2019-06" db="EMBL/GenBank/DDBJ databases">
        <authorList>
            <person name="Zheng W."/>
        </authorList>
    </citation>
    <scope>NUCLEOTIDE SEQUENCE</scope>
    <source>
        <strain evidence="1">QDHG01</strain>
    </source>
</reference>
<evidence type="ECO:0000313" key="1">
    <source>
        <dbReference type="EMBL" id="TNV84682.1"/>
    </source>
</evidence>
<evidence type="ECO:0000313" key="2">
    <source>
        <dbReference type="Proteomes" id="UP000785679"/>
    </source>
</evidence>
<dbReference type="AlphaFoldDB" id="A0A8J8NYS8"/>
<organism evidence="1 2">
    <name type="scientific">Halteria grandinella</name>
    <dbReference type="NCBI Taxonomy" id="5974"/>
    <lineage>
        <taxon>Eukaryota</taxon>
        <taxon>Sar</taxon>
        <taxon>Alveolata</taxon>
        <taxon>Ciliophora</taxon>
        <taxon>Intramacronucleata</taxon>
        <taxon>Spirotrichea</taxon>
        <taxon>Stichotrichia</taxon>
        <taxon>Sporadotrichida</taxon>
        <taxon>Halteriidae</taxon>
        <taxon>Halteria</taxon>
    </lineage>
</organism>
<dbReference type="EMBL" id="RRYP01002526">
    <property type="protein sequence ID" value="TNV84682.1"/>
    <property type="molecule type" value="Genomic_DNA"/>
</dbReference>
<gene>
    <name evidence="1" type="ORF">FGO68_gene16538</name>
</gene>
<accession>A0A8J8NYS8</accession>